<evidence type="ECO:0000256" key="3">
    <source>
        <dbReference type="ARBA" id="ARBA00022519"/>
    </source>
</evidence>
<dbReference type="PANTHER" id="PTHR30606">
    <property type="entry name" value="LIPID A BIOSYNTHESIS LAUROYL ACYLTRANSFERASE"/>
    <property type="match status" value="1"/>
</dbReference>
<keyword evidence="3" id="KW-0997">Cell inner membrane</keyword>
<evidence type="ECO:0000256" key="7">
    <source>
        <dbReference type="SAM" id="MobiDB-lite"/>
    </source>
</evidence>
<dbReference type="PIRSF" id="PIRSF028561">
    <property type="entry name" value="Ac_Trasf"/>
    <property type="match status" value="1"/>
</dbReference>
<dbReference type="GO" id="GO:1901137">
    <property type="term" value="P:carbohydrate derivative biosynthetic process"/>
    <property type="evidence" value="ECO:0007669"/>
    <property type="project" value="UniProtKB-ARBA"/>
</dbReference>
<dbReference type="PANTHER" id="PTHR30606:SF9">
    <property type="entry name" value="LIPID A BIOSYNTHESIS LAUROYLTRANSFERASE"/>
    <property type="match status" value="1"/>
</dbReference>
<evidence type="ECO:0000256" key="4">
    <source>
        <dbReference type="ARBA" id="ARBA00022679"/>
    </source>
</evidence>
<proteinExistence type="predicted"/>
<gene>
    <name evidence="9" type="ORF">ANDO1_3473</name>
    <name evidence="8" type="ORF">ANDO2_3379</name>
</gene>
<evidence type="ECO:0000256" key="6">
    <source>
        <dbReference type="ARBA" id="ARBA00023315"/>
    </source>
</evidence>
<dbReference type="GO" id="GO:0005886">
    <property type="term" value="C:plasma membrane"/>
    <property type="evidence" value="ECO:0007669"/>
    <property type="project" value="UniProtKB-SubCell"/>
</dbReference>
<keyword evidence="4 8" id="KW-0808">Transferase</keyword>
<dbReference type="CDD" id="cd07984">
    <property type="entry name" value="LPLAT_LABLAT-like"/>
    <property type="match status" value="1"/>
</dbReference>
<name>A0A484PD38_9ZZZZ</name>
<keyword evidence="2" id="KW-1003">Cell membrane</keyword>
<protein>
    <submittedName>
        <fullName evidence="8">Lysophospholipid acyltransferase</fullName>
    </submittedName>
</protein>
<organism evidence="8">
    <name type="scientific">plant metagenome</name>
    <dbReference type="NCBI Taxonomy" id="1297885"/>
    <lineage>
        <taxon>unclassified sequences</taxon>
        <taxon>metagenomes</taxon>
        <taxon>organismal metagenomes</taxon>
    </lineage>
</organism>
<keyword evidence="5" id="KW-0472">Membrane</keyword>
<sequence>MTQAAAPRPDTNTRQHWAAQRERGSQAMMRLTAWLIQHLGRQIARPIVWVTVLYFYLTGRLARQGIDAYQRRLVQTFPQVSLPARAPVYRQFLAFADAMLDKLDAWRGRIRATDIDLHDPDGLHAQMGRGRGQLLVGAHLGNIEICRALAEKEYKLPLNVLVHSKHAQAFQQLLGDAGASSLRLIQVSELDVAAMMALAQALERGEWIVIAGDRIPLSGDRHVAVTFLGARALLPQGPWLLAGLLGCPVNLLTCVRRGDRHRIELTRLAGRVEWTRTTREQEVAQWAQCYADHLAQACAQAPLQWFNFFPFWSDDAQPRHS</sequence>
<comment type="subcellular location">
    <subcellularLocation>
        <location evidence="1">Cell inner membrane</location>
    </subcellularLocation>
</comment>
<evidence type="ECO:0000313" key="9">
    <source>
        <dbReference type="EMBL" id="VFR30459.1"/>
    </source>
</evidence>
<accession>A0A484PD38</accession>
<dbReference type="EMBL" id="CAADIB010000004">
    <property type="protein sequence ID" value="VFR23852.1"/>
    <property type="molecule type" value="Genomic_DNA"/>
</dbReference>
<dbReference type="InterPro" id="IPR014548">
    <property type="entry name" value="Ac_Trasf"/>
</dbReference>
<dbReference type="Pfam" id="PF03279">
    <property type="entry name" value="Lip_A_acyltrans"/>
    <property type="match status" value="1"/>
</dbReference>
<reference evidence="8" key="1">
    <citation type="submission" date="2019-03" db="EMBL/GenBank/DDBJ databases">
        <authorList>
            <person name="Danneels B."/>
        </authorList>
    </citation>
    <scope>NUCLEOTIDE SEQUENCE</scope>
</reference>
<dbReference type="GO" id="GO:0016746">
    <property type="term" value="F:acyltransferase activity"/>
    <property type="evidence" value="ECO:0007669"/>
    <property type="project" value="UniProtKB-KW"/>
</dbReference>
<evidence type="ECO:0000256" key="2">
    <source>
        <dbReference type="ARBA" id="ARBA00022475"/>
    </source>
</evidence>
<evidence type="ECO:0000256" key="1">
    <source>
        <dbReference type="ARBA" id="ARBA00004533"/>
    </source>
</evidence>
<dbReference type="GO" id="GO:0008610">
    <property type="term" value="P:lipid biosynthetic process"/>
    <property type="evidence" value="ECO:0007669"/>
    <property type="project" value="UniProtKB-ARBA"/>
</dbReference>
<dbReference type="InterPro" id="IPR004960">
    <property type="entry name" value="LipA_acyltrans"/>
</dbReference>
<evidence type="ECO:0000256" key="5">
    <source>
        <dbReference type="ARBA" id="ARBA00023136"/>
    </source>
</evidence>
<keyword evidence="6 8" id="KW-0012">Acyltransferase</keyword>
<dbReference type="EMBL" id="CAADHZ010000022">
    <property type="protein sequence ID" value="VFR30459.1"/>
    <property type="molecule type" value="Genomic_DNA"/>
</dbReference>
<feature type="region of interest" description="Disordered" evidence="7">
    <location>
        <begin position="1"/>
        <end position="20"/>
    </location>
</feature>
<dbReference type="AlphaFoldDB" id="A0A484PD38"/>
<evidence type="ECO:0000313" key="8">
    <source>
        <dbReference type="EMBL" id="VFR23852.1"/>
    </source>
</evidence>